<dbReference type="PANTHER" id="PTHR48050:SF13">
    <property type="entry name" value="STEROL 3-BETA-GLUCOSYLTRANSFERASE UGT80A2"/>
    <property type="match status" value="1"/>
</dbReference>
<dbReference type="Pfam" id="PF06722">
    <property type="entry name" value="EryCIII-like_C"/>
    <property type="match status" value="1"/>
</dbReference>
<dbReference type="Gene3D" id="3.40.50.2000">
    <property type="entry name" value="Glycogen Phosphorylase B"/>
    <property type="match status" value="1"/>
</dbReference>
<dbReference type="InterPro" id="IPR010610">
    <property type="entry name" value="EryCIII-like_C"/>
</dbReference>
<dbReference type="EMBL" id="VGJX01000793">
    <property type="protein sequence ID" value="MBM3275953.1"/>
    <property type="molecule type" value="Genomic_DNA"/>
</dbReference>
<evidence type="ECO:0000313" key="3">
    <source>
        <dbReference type="Proteomes" id="UP000703893"/>
    </source>
</evidence>
<comment type="caution">
    <text evidence="2">The sequence shown here is derived from an EMBL/GenBank/DDBJ whole genome shotgun (WGS) entry which is preliminary data.</text>
</comment>
<evidence type="ECO:0000313" key="2">
    <source>
        <dbReference type="EMBL" id="MBM3275953.1"/>
    </source>
</evidence>
<name>A0A937X5Z4_9BACT</name>
<dbReference type="InterPro" id="IPR050426">
    <property type="entry name" value="Glycosyltransferase_28"/>
</dbReference>
<dbReference type="AlphaFoldDB" id="A0A937X5Z4"/>
<dbReference type="SUPFAM" id="SSF53756">
    <property type="entry name" value="UDP-Glycosyltransferase/glycogen phosphorylase"/>
    <property type="match status" value="1"/>
</dbReference>
<organism evidence="2 3">
    <name type="scientific">Candidatus Tanganyikabacteria bacterium</name>
    <dbReference type="NCBI Taxonomy" id="2961651"/>
    <lineage>
        <taxon>Bacteria</taxon>
        <taxon>Bacillati</taxon>
        <taxon>Candidatus Sericytochromatia</taxon>
        <taxon>Candidatus Tanganyikabacteria</taxon>
    </lineage>
</organism>
<dbReference type="GO" id="GO:0016758">
    <property type="term" value="F:hexosyltransferase activity"/>
    <property type="evidence" value="ECO:0007669"/>
    <property type="project" value="UniProtKB-ARBA"/>
</dbReference>
<sequence>GLGPVPDLAGYITSGSDFLIACDEAVMGDGHTWDFRVKITGFWHMGTTDDPLPSEVEAFLEAGPPPVYIGFGSMTARDPVGRTHVLIDAVRLAGVRAILSAGWADLGVGQELPPGCLSIGAVPHAALFPRCVAIVHHGGSGTTAAAARAGRPQVVVPHLLDQYYFSHRIAVAGLGPRPIPVNTLSAPRLASAIGQACRDPSIARRADEVGRKLQVRDGLAEAVDCIAKKSLTLSHS</sequence>
<accession>A0A937X5Z4</accession>
<evidence type="ECO:0000259" key="1">
    <source>
        <dbReference type="Pfam" id="PF06722"/>
    </source>
</evidence>
<reference evidence="2 3" key="1">
    <citation type="submission" date="2019-03" db="EMBL/GenBank/DDBJ databases">
        <title>Lake Tanganyika Metagenome-Assembled Genomes (MAGs).</title>
        <authorList>
            <person name="Tran P."/>
        </authorList>
    </citation>
    <scope>NUCLEOTIDE SEQUENCE [LARGE SCALE GENOMIC DNA]</scope>
    <source>
        <strain evidence="2">K_DeepCast_65m_m2_236</strain>
    </source>
</reference>
<feature type="domain" description="Erythromycin biosynthesis protein CIII-like C-terminal" evidence="1">
    <location>
        <begin position="110"/>
        <end position="209"/>
    </location>
</feature>
<proteinExistence type="predicted"/>
<protein>
    <recommendedName>
        <fullName evidence="1">Erythromycin biosynthesis protein CIII-like C-terminal domain-containing protein</fullName>
    </recommendedName>
</protein>
<dbReference type="PANTHER" id="PTHR48050">
    <property type="entry name" value="STEROL 3-BETA-GLUCOSYLTRANSFERASE"/>
    <property type="match status" value="1"/>
</dbReference>
<gene>
    <name evidence="2" type="ORF">FJZ00_12435</name>
</gene>
<dbReference type="FunFam" id="3.40.50.2000:FF:000009">
    <property type="entry name" value="Sterol 3-beta-glucosyltransferase UGT80A2"/>
    <property type="match status" value="1"/>
</dbReference>
<dbReference type="Proteomes" id="UP000703893">
    <property type="component" value="Unassembled WGS sequence"/>
</dbReference>
<feature type="non-terminal residue" evidence="2">
    <location>
        <position position="1"/>
    </location>
</feature>